<dbReference type="OrthoDB" id="516128at2"/>
<proteinExistence type="predicted"/>
<evidence type="ECO:0000256" key="1">
    <source>
        <dbReference type="SAM" id="SignalP"/>
    </source>
</evidence>
<protein>
    <submittedName>
        <fullName evidence="3">Uncharacterized protein</fullName>
    </submittedName>
</protein>
<name>A0A0C1RC43_9CYAN</name>
<dbReference type="EMBL" id="JHEG04000001">
    <property type="protein sequence ID" value="KAF3887827.1"/>
    <property type="molecule type" value="Genomic_DNA"/>
</dbReference>
<keyword evidence="1" id="KW-0732">Signal</keyword>
<reference evidence="3" key="1">
    <citation type="journal article" date="2015" name="Genome Announc.">
        <title>Draft Genome Sequence of Tolypothrix boutellei Strain VB521301.</title>
        <authorList>
            <person name="Chandrababunaidu M.M."/>
            <person name="Singh D."/>
            <person name="Sen D."/>
            <person name="Bhan S."/>
            <person name="Das S."/>
            <person name="Gupta A."/>
            <person name="Adhikary S.P."/>
            <person name="Tripathy S."/>
        </authorList>
    </citation>
    <scope>NUCLEOTIDE SEQUENCE</scope>
    <source>
        <strain evidence="3">VB521301</strain>
    </source>
</reference>
<gene>
    <name evidence="3" type="ORF">DA73_0207380</name>
    <name evidence="2" type="ORF">DA73_0400021780</name>
</gene>
<dbReference type="RefSeq" id="WP_038088725.1">
    <property type="nucleotide sequence ID" value="NZ_JHEG04000001.1"/>
</dbReference>
<dbReference type="EMBL" id="JHEG02000019">
    <property type="protein sequence ID" value="KIE13203.1"/>
    <property type="molecule type" value="Genomic_DNA"/>
</dbReference>
<evidence type="ECO:0000313" key="3">
    <source>
        <dbReference type="EMBL" id="KIE13203.1"/>
    </source>
</evidence>
<reference evidence="2" key="2">
    <citation type="submission" date="2019-11" db="EMBL/GenBank/DDBJ databases">
        <title>Improved Assembly of Tolypothrix boutellei genome.</title>
        <authorList>
            <person name="Sarangi A.N."/>
            <person name="Mukherjee M."/>
            <person name="Ghosh S."/>
            <person name="Singh D."/>
            <person name="Das A."/>
            <person name="Kant S."/>
            <person name="Prusty A."/>
            <person name="Tripathy S."/>
        </authorList>
    </citation>
    <scope>NUCLEOTIDE SEQUENCE</scope>
    <source>
        <strain evidence="2">VB521301</strain>
    </source>
</reference>
<feature type="chain" id="PRO_5036532929" evidence="1">
    <location>
        <begin position="28"/>
        <end position="80"/>
    </location>
</feature>
<keyword evidence="4" id="KW-1185">Reference proteome</keyword>
<dbReference type="STRING" id="1479485.DA73_0207380"/>
<feature type="signal peptide" evidence="1">
    <location>
        <begin position="1"/>
        <end position="27"/>
    </location>
</feature>
<evidence type="ECO:0000313" key="4">
    <source>
        <dbReference type="Proteomes" id="UP000029738"/>
    </source>
</evidence>
<comment type="caution">
    <text evidence="3">The sequence shown here is derived from an EMBL/GenBank/DDBJ whole genome shotgun (WGS) entry which is preliminary data.</text>
</comment>
<organism evidence="3">
    <name type="scientific">Tolypothrix bouteillei VB521301</name>
    <dbReference type="NCBI Taxonomy" id="1479485"/>
    <lineage>
        <taxon>Bacteria</taxon>
        <taxon>Bacillati</taxon>
        <taxon>Cyanobacteriota</taxon>
        <taxon>Cyanophyceae</taxon>
        <taxon>Nostocales</taxon>
        <taxon>Tolypothrichaceae</taxon>
        <taxon>Tolypothrix</taxon>
    </lineage>
</organism>
<evidence type="ECO:0000313" key="2">
    <source>
        <dbReference type="EMBL" id="KAF3887827.1"/>
    </source>
</evidence>
<dbReference type="AlphaFoldDB" id="A0A0C1RC43"/>
<dbReference type="Proteomes" id="UP000029738">
    <property type="component" value="Unassembled WGS sequence"/>
</dbReference>
<sequence>MKAAKLILLASPMFVSSMFLVANQAEAAIVPSALNQSDSEVVVYNTTQESNPILDGLGCKCSSCTQTRQEFLQGKLPSVR</sequence>
<accession>A0A0C1RC43</accession>